<organism evidence="1">
    <name type="scientific">Candidatus Hakubella thermalkaliphila</name>
    <dbReference type="NCBI Taxonomy" id="2754717"/>
    <lineage>
        <taxon>Bacteria</taxon>
        <taxon>Bacillati</taxon>
        <taxon>Actinomycetota</taxon>
        <taxon>Actinomycetota incertae sedis</taxon>
        <taxon>Candidatus Hakubellales</taxon>
        <taxon>Candidatus Hakubellaceae</taxon>
        <taxon>Candidatus Hakubella</taxon>
    </lineage>
</organism>
<reference evidence="1" key="1">
    <citation type="journal article" date="2020" name="Front. Microbiol.">
        <title>Single-cell genomics of novel Actinobacteria with the Wood-Ljungdahl pathway discovered in a serpentinizing system.</title>
        <authorList>
            <person name="Merino N."/>
            <person name="Kawai M."/>
            <person name="Boyd E.S."/>
            <person name="Colman D.R."/>
            <person name="McGlynn S.E."/>
            <person name="Nealson K.H."/>
            <person name="Kurokawa K."/>
            <person name="Hongoh Y."/>
        </authorList>
    </citation>
    <scope>NUCLEOTIDE SEQUENCE [LARGE SCALE GENOMIC DNA]</scope>
    <source>
        <strain evidence="1">S06</strain>
    </source>
</reference>
<dbReference type="AlphaFoldDB" id="A0A6V8NRK6"/>
<sequence>KTKPSVDFLSANFKMPMAQAEFYYLGLEDHLQIFDSSFVERVKEEKTIRGLFVRKVLEELQKAQGRDREVLQKALTTGLQEFDRAKATYRRDL</sequence>
<name>A0A6V8NRK6_9ACTN</name>
<dbReference type="EMBL" id="BLRV01000173">
    <property type="protein sequence ID" value="GFP22010.1"/>
    <property type="molecule type" value="Genomic_DNA"/>
</dbReference>
<accession>A0A6V8NRK6</accession>
<protein>
    <submittedName>
        <fullName evidence="1">Uncharacterized protein</fullName>
    </submittedName>
</protein>
<comment type="caution">
    <text evidence="1">The sequence shown here is derived from an EMBL/GenBank/DDBJ whole genome shotgun (WGS) entry which is preliminary data.</text>
</comment>
<gene>
    <name evidence="1" type="ORF">HKBW3S06_01236</name>
</gene>
<feature type="non-terminal residue" evidence="1">
    <location>
        <position position="1"/>
    </location>
</feature>
<dbReference type="Proteomes" id="UP000580051">
    <property type="component" value="Unassembled WGS sequence"/>
</dbReference>
<evidence type="ECO:0000313" key="1">
    <source>
        <dbReference type="EMBL" id="GFP22010.1"/>
    </source>
</evidence>
<proteinExistence type="predicted"/>